<accession>A0A2P2IZI0</accession>
<proteinExistence type="predicted"/>
<reference evidence="1" key="1">
    <citation type="submission" date="2018-02" db="EMBL/GenBank/DDBJ databases">
        <title>Rhizophora mucronata_Transcriptome.</title>
        <authorList>
            <person name="Meera S.P."/>
            <person name="Sreeshan A."/>
            <person name="Augustine A."/>
        </authorList>
    </citation>
    <scope>NUCLEOTIDE SEQUENCE</scope>
    <source>
        <tissue evidence="1">Leaf</tissue>
    </source>
</reference>
<name>A0A2P2IZI0_RHIMU</name>
<sequence length="27" mass="3357">MALHMDYRGIAHGLYTWNHHYKWLRGE</sequence>
<protein>
    <submittedName>
        <fullName evidence="1">Uncharacterized protein</fullName>
    </submittedName>
</protein>
<dbReference type="EMBL" id="GGEC01006171">
    <property type="protein sequence ID" value="MBW86654.1"/>
    <property type="molecule type" value="Transcribed_RNA"/>
</dbReference>
<dbReference type="AlphaFoldDB" id="A0A2P2IZI0"/>
<organism evidence="1">
    <name type="scientific">Rhizophora mucronata</name>
    <name type="common">Asiatic mangrove</name>
    <dbReference type="NCBI Taxonomy" id="61149"/>
    <lineage>
        <taxon>Eukaryota</taxon>
        <taxon>Viridiplantae</taxon>
        <taxon>Streptophyta</taxon>
        <taxon>Embryophyta</taxon>
        <taxon>Tracheophyta</taxon>
        <taxon>Spermatophyta</taxon>
        <taxon>Magnoliopsida</taxon>
        <taxon>eudicotyledons</taxon>
        <taxon>Gunneridae</taxon>
        <taxon>Pentapetalae</taxon>
        <taxon>rosids</taxon>
        <taxon>fabids</taxon>
        <taxon>Malpighiales</taxon>
        <taxon>Rhizophoraceae</taxon>
        <taxon>Rhizophora</taxon>
    </lineage>
</organism>
<evidence type="ECO:0000313" key="1">
    <source>
        <dbReference type="EMBL" id="MBW86654.1"/>
    </source>
</evidence>